<organism evidence="1">
    <name type="scientific">Rhizophora mucronata</name>
    <name type="common">Asiatic mangrove</name>
    <dbReference type="NCBI Taxonomy" id="61149"/>
    <lineage>
        <taxon>Eukaryota</taxon>
        <taxon>Viridiplantae</taxon>
        <taxon>Streptophyta</taxon>
        <taxon>Embryophyta</taxon>
        <taxon>Tracheophyta</taxon>
        <taxon>Spermatophyta</taxon>
        <taxon>Magnoliopsida</taxon>
        <taxon>eudicotyledons</taxon>
        <taxon>Gunneridae</taxon>
        <taxon>Pentapetalae</taxon>
        <taxon>rosids</taxon>
        <taxon>fabids</taxon>
        <taxon>Malpighiales</taxon>
        <taxon>Rhizophoraceae</taxon>
        <taxon>Rhizophora</taxon>
    </lineage>
</organism>
<dbReference type="EMBL" id="GGEC01063708">
    <property type="protein sequence ID" value="MBX44192.1"/>
    <property type="molecule type" value="Transcribed_RNA"/>
</dbReference>
<accession>A0A2P2NNV6</accession>
<sequence>MEIEAFGAIKQAGKVVRELPKAQS</sequence>
<protein>
    <submittedName>
        <fullName evidence="1">Uncharacterized protein</fullName>
    </submittedName>
</protein>
<dbReference type="AlphaFoldDB" id="A0A2P2NNV6"/>
<name>A0A2P2NNV6_RHIMU</name>
<reference evidence="1" key="1">
    <citation type="submission" date="2018-02" db="EMBL/GenBank/DDBJ databases">
        <title>Rhizophora mucronata_Transcriptome.</title>
        <authorList>
            <person name="Meera S.P."/>
            <person name="Sreeshan A."/>
            <person name="Augustine A."/>
        </authorList>
    </citation>
    <scope>NUCLEOTIDE SEQUENCE</scope>
    <source>
        <tissue evidence="1">Leaf</tissue>
    </source>
</reference>
<proteinExistence type="predicted"/>
<evidence type="ECO:0000313" key="1">
    <source>
        <dbReference type="EMBL" id="MBX44192.1"/>
    </source>
</evidence>